<name>Q215Q1_RHOPB</name>
<accession>Q215Q1</accession>
<feature type="domain" description="Ribbon-helix-helix protein CopG" evidence="1">
    <location>
        <begin position="18"/>
        <end position="54"/>
    </location>
</feature>
<organism evidence="2">
    <name type="scientific">Rhodopseudomonas palustris (strain BisB18)</name>
    <dbReference type="NCBI Taxonomy" id="316056"/>
    <lineage>
        <taxon>Bacteria</taxon>
        <taxon>Pseudomonadati</taxon>
        <taxon>Pseudomonadota</taxon>
        <taxon>Alphaproteobacteria</taxon>
        <taxon>Hyphomicrobiales</taxon>
        <taxon>Nitrobacteraceae</taxon>
        <taxon>Rhodopseudomonas</taxon>
    </lineage>
</organism>
<protein>
    <submittedName>
        <fullName evidence="2">CopG-like DNA-binding</fullName>
    </submittedName>
</protein>
<gene>
    <name evidence="2" type="ordered locus">RPC_2331</name>
</gene>
<dbReference type="Pfam" id="PF01402">
    <property type="entry name" value="RHH_1"/>
    <property type="match status" value="1"/>
</dbReference>
<evidence type="ECO:0000259" key="1">
    <source>
        <dbReference type="Pfam" id="PF01402"/>
    </source>
</evidence>
<evidence type="ECO:0000313" key="2">
    <source>
        <dbReference type="EMBL" id="ABD87885.1"/>
    </source>
</evidence>
<proteinExistence type="predicted"/>
<reference evidence="2" key="1">
    <citation type="submission" date="2006-03" db="EMBL/GenBank/DDBJ databases">
        <title>Complete sequence of Rhodopseudomonas palustris BisB18.</title>
        <authorList>
            <consortium name="US DOE Joint Genome Institute"/>
            <person name="Copeland A."/>
            <person name="Lucas S."/>
            <person name="Lapidus A."/>
            <person name="Barry K."/>
            <person name="Detter J.C."/>
            <person name="Glavina del Rio T."/>
            <person name="Hammon N."/>
            <person name="Israni S."/>
            <person name="Dalin E."/>
            <person name="Tice H."/>
            <person name="Pitluck S."/>
            <person name="Chain P."/>
            <person name="Malfatti S."/>
            <person name="Shin M."/>
            <person name="Vergez L."/>
            <person name="Schmutz J."/>
            <person name="Larimer F."/>
            <person name="Land M."/>
            <person name="Hauser L."/>
            <person name="Pelletier D.A."/>
            <person name="Kyrpides N."/>
            <person name="Anderson I."/>
            <person name="Oda Y."/>
            <person name="Harwood C.S."/>
            <person name="Richardson P."/>
        </authorList>
    </citation>
    <scope>NUCLEOTIDE SEQUENCE [LARGE SCALE GENOMIC DNA]</scope>
    <source>
        <strain evidence="2">BisB18</strain>
    </source>
</reference>
<dbReference type="STRING" id="316056.RPC_2331"/>
<dbReference type="GO" id="GO:0006355">
    <property type="term" value="P:regulation of DNA-templated transcription"/>
    <property type="evidence" value="ECO:0007669"/>
    <property type="project" value="InterPro"/>
</dbReference>
<dbReference type="SUPFAM" id="SSF47598">
    <property type="entry name" value="Ribbon-helix-helix"/>
    <property type="match status" value="1"/>
</dbReference>
<dbReference type="eggNOG" id="COG3905">
    <property type="taxonomic scope" value="Bacteria"/>
</dbReference>
<dbReference type="InterPro" id="IPR010985">
    <property type="entry name" value="Ribbon_hlx_hlx"/>
</dbReference>
<sequence length="94" mass="10283">MLQTRENWMSKSPLSEPLTIRLPLDVLADIEKIAAASDRKRSWVIVRALKAYLAGEGADILAIAKGREQIAAGDVHDMDDVIKEIEAIVNSKAA</sequence>
<dbReference type="HOGENOM" id="CLU_155311_5_3_5"/>
<keyword evidence="2" id="KW-0238">DNA-binding</keyword>
<dbReference type="InterPro" id="IPR002145">
    <property type="entry name" value="CopG"/>
</dbReference>
<dbReference type="EMBL" id="CP000301">
    <property type="protein sequence ID" value="ABD87885.1"/>
    <property type="molecule type" value="Genomic_DNA"/>
</dbReference>
<dbReference type="GO" id="GO:0003677">
    <property type="term" value="F:DNA binding"/>
    <property type="evidence" value="ECO:0007669"/>
    <property type="project" value="UniProtKB-KW"/>
</dbReference>
<dbReference type="KEGG" id="rpc:RPC_2331"/>
<dbReference type="AlphaFoldDB" id="Q215Q1"/>